<protein>
    <submittedName>
        <fullName evidence="1">Uncharacterized protein</fullName>
    </submittedName>
</protein>
<sequence>MSTNLLYEDGYENVIDENGGPEPTDYIIDQRKFITSTTATHAEYLKAALSNESSLTCPMLENPKDEDIPIKKASTKLDYVLYCPG</sequence>
<dbReference type="EMBL" id="JAANIT010000515">
    <property type="protein sequence ID" value="KAG1546960.1"/>
    <property type="molecule type" value="Genomic_DNA"/>
</dbReference>
<reference evidence="1" key="1">
    <citation type="journal article" date="2020" name="Microb. Genom.">
        <title>Genetic diversity of clinical and environmental Mucorales isolates obtained from an investigation of mucormycosis cases among solid organ transplant recipients.</title>
        <authorList>
            <person name="Nguyen M.H."/>
            <person name="Kaul D."/>
            <person name="Muto C."/>
            <person name="Cheng S.J."/>
            <person name="Richter R.A."/>
            <person name="Bruno V.M."/>
            <person name="Liu G."/>
            <person name="Beyhan S."/>
            <person name="Sundermann A.J."/>
            <person name="Mounaud S."/>
            <person name="Pasculle A.W."/>
            <person name="Nierman W.C."/>
            <person name="Driscoll E."/>
            <person name="Cumbie R."/>
            <person name="Clancy C.J."/>
            <person name="Dupont C.L."/>
        </authorList>
    </citation>
    <scope>NUCLEOTIDE SEQUENCE</scope>
    <source>
        <strain evidence="1">GL16</strain>
    </source>
</reference>
<comment type="caution">
    <text evidence="1">The sequence shown here is derived from an EMBL/GenBank/DDBJ whole genome shotgun (WGS) entry which is preliminary data.</text>
</comment>
<accession>A0A9P6YFU5</accession>
<gene>
    <name evidence="1" type="ORF">G6F51_004563</name>
</gene>
<dbReference type="AlphaFoldDB" id="A0A9P6YFU5"/>
<evidence type="ECO:0000313" key="1">
    <source>
        <dbReference type="EMBL" id="KAG1546960.1"/>
    </source>
</evidence>
<proteinExistence type="predicted"/>
<dbReference type="Proteomes" id="UP000717996">
    <property type="component" value="Unassembled WGS sequence"/>
</dbReference>
<dbReference type="OMA" id="TTHTDYL"/>
<name>A0A9P6YFU5_RHIOR</name>
<organism evidence="1 2">
    <name type="scientific">Rhizopus oryzae</name>
    <name type="common">Mucormycosis agent</name>
    <name type="synonym">Rhizopus arrhizus var. delemar</name>
    <dbReference type="NCBI Taxonomy" id="64495"/>
    <lineage>
        <taxon>Eukaryota</taxon>
        <taxon>Fungi</taxon>
        <taxon>Fungi incertae sedis</taxon>
        <taxon>Mucoromycota</taxon>
        <taxon>Mucoromycotina</taxon>
        <taxon>Mucoromycetes</taxon>
        <taxon>Mucorales</taxon>
        <taxon>Mucorineae</taxon>
        <taxon>Rhizopodaceae</taxon>
        <taxon>Rhizopus</taxon>
    </lineage>
</organism>
<dbReference type="OrthoDB" id="2209168at2759"/>
<evidence type="ECO:0000313" key="2">
    <source>
        <dbReference type="Proteomes" id="UP000717996"/>
    </source>
</evidence>